<dbReference type="GO" id="GO:0016743">
    <property type="term" value="F:carboxyl- or carbamoyltransferase activity"/>
    <property type="evidence" value="ECO:0007669"/>
    <property type="project" value="UniProtKB-UniRule"/>
</dbReference>
<keyword evidence="3 13" id="KW-0808">Transferase</keyword>
<comment type="subunit">
    <text evidence="13">Acetyl-CoA carboxylase is a heterohexamer composed of biotin carboxyl carrier protein (AccB), biotin carboxylase (AccC) and two subunits each of ACCase subunit alpha (AccA) and ACCase subunit beta (AccD).</text>
</comment>
<accession>A0A1V5MF79</accession>
<dbReference type="InterPro" id="IPR034733">
    <property type="entry name" value="AcCoA_carboxyl_beta"/>
</dbReference>
<dbReference type="HAMAP" id="MF_01395">
    <property type="entry name" value="AcetylCoA_CT_beta"/>
    <property type="match status" value="1"/>
</dbReference>
<comment type="caution">
    <text evidence="15">The sequence shown here is derived from an EMBL/GenBank/DDBJ whole genome shotgun (WGS) entry which is preliminary data.</text>
</comment>
<keyword evidence="13" id="KW-0963">Cytoplasm</keyword>
<dbReference type="UniPathway" id="UPA00655">
    <property type="reaction ID" value="UER00711"/>
</dbReference>
<feature type="binding site" evidence="13">
    <location>
        <position position="30"/>
    </location>
    <ligand>
        <name>Zn(2+)</name>
        <dbReference type="ChEBI" id="CHEBI:29105"/>
    </ligand>
</feature>
<dbReference type="GO" id="GO:0003989">
    <property type="term" value="F:acetyl-CoA carboxylase activity"/>
    <property type="evidence" value="ECO:0007669"/>
    <property type="project" value="InterPro"/>
</dbReference>
<dbReference type="PRINTS" id="PR01070">
    <property type="entry name" value="ACCCTRFRASEB"/>
</dbReference>
<organism evidence="15 16">
    <name type="scientific">candidate division TA06 bacterium ADurb.Bin417</name>
    <dbReference type="NCBI Taxonomy" id="1852828"/>
    <lineage>
        <taxon>Bacteria</taxon>
        <taxon>Bacteria division TA06</taxon>
    </lineage>
</organism>
<evidence type="ECO:0000313" key="16">
    <source>
        <dbReference type="Proteomes" id="UP000485484"/>
    </source>
</evidence>
<evidence type="ECO:0000256" key="13">
    <source>
        <dbReference type="HAMAP-Rule" id="MF_01395"/>
    </source>
</evidence>
<evidence type="ECO:0000256" key="12">
    <source>
        <dbReference type="ARBA" id="ARBA00025280"/>
    </source>
</evidence>
<dbReference type="Gene3D" id="3.90.226.10">
    <property type="entry name" value="2-enoyl-CoA Hydratase, Chain A, domain 1"/>
    <property type="match status" value="1"/>
</dbReference>
<keyword evidence="9 13" id="KW-0067">ATP-binding</keyword>
<feature type="binding site" evidence="13">
    <location>
        <position position="46"/>
    </location>
    <ligand>
        <name>Zn(2+)</name>
        <dbReference type="ChEBI" id="CHEBI:29105"/>
    </ligand>
</feature>
<sequence length="281" mass="30400">MLWKRKKVAVISPRKKVGVRGEDWVKCSACQANLYEKRFLENLWVCPRCQHHHRLTAWQRISITVDAGSFQEADAALRASDPLGFTAVKAYADKVAEAQEETGLTEAALAGRGTIGGFPAELVVTDSNFMMGSLGSVVGEKIVRAVERAVVSNTPLIIISASGGGARMYEGMFSLLQMAKTSAALGRLASAGVPYLSVLTDPTMAGVAASFAFLGDIMVAEPGALIGFTGPRVIEQTIRAKLPEGFQRSEFLFRKGALDQVLARREIKPFLVRALSLFHKD</sequence>
<dbReference type="Pfam" id="PF17848">
    <property type="entry name" value="Zn_ribbon_ACC"/>
    <property type="match status" value="1"/>
</dbReference>
<keyword evidence="8 13" id="KW-0862">Zinc</keyword>
<keyword evidence="11 13" id="KW-0275">Fatty acid biosynthesis</keyword>
<proteinExistence type="inferred from homology"/>
<comment type="cofactor">
    <cofactor evidence="13">
        <name>Zn(2+)</name>
        <dbReference type="ChEBI" id="CHEBI:29105"/>
    </cofactor>
    <text evidence="13">Binds 1 zinc ion per subunit.</text>
</comment>
<keyword evidence="7 13" id="KW-0276">Fatty acid metabolism</keyword>
<dbReference type="GO" id="GO:0006633">
    <property type="term" value="P:fatty acid biosynthetic process"/>
    <property type="evidence" value="ECO:0007669"/>
    <property type="project" value="UniProtKB-KW"/>
</dbReference>
<dbReference type="Proteomes" id="UP000485484">
    <property type="component" value="Unassembled WGS sequence"/>
</dbReference>
<comment type="pathway">
    <text evidence="13">Lipid metabolism; malonyl-CoA biosynthesis; malonyl-CoA from acetyl-CoA: step 1/1.</text>
</comment>
<dbReference type="NCBIfam" id="TIGR00515">
    <property type="entry name" value="accD"/>
    <property type="match status" value="1"/>
</dbReference>
<feature type="domain" description="CoA carboxyltransferase N-terminal" evidence="14">
    <location>
        <begin position="23"/>
        <end position="281"/>
    </location>
</feature>
<feature type="binding site" evidence="13">
    <location>
        <position position="49"/>
    </location>
    <ligand>
        <name>Zn(2+)</name>
        <dbReference type="ChEBI" id="CHEBI:29105"/>
    </ligand>
</feature>
<gene>
    <name evidence="13 15" type="primary">accD</name>
    <name evidence="15" type="ORF">BWY73_01010</name>
</gene>
<evidence type="ECO:0000256" key="3">
    <source>
        <dbReference type="ARBA" id="ARBA00022679"/>
    </source>
</evidence>
<evidence type="ECO:0000259" key="14">
    <source>
        <dbReference type="PROSITE" id="PS50980"/>
    </source>
</evidence>
<evidence type="ECO:0000256" key="2">
    <source>
        <dbReference type="ARBA" id="ARBA00022516"/>
    </source>
</evidence>
<protein>
    <recommendedName>
        <fullName evidence="13">Acetyl-coenzyme A carboxylase carboxyl transferase subunit beta</fullName>
        <shortName evidence="13">ACCase subunit beta</shortName>
        <shortName evidence="13">Acetyl-CoA carboxylase carboxyltransferase subunit beta</shortName>
        <ecNumber evidence="13">2.1.3.15</ecNumber>
    </recommendedName>
</protein>
<dbReference type="EC" id="2.1.3.15" evidence="13"/>
<keyword evidence="6 13" id="KW-0863">Zinc-finger</keyword>
<dbReference type="EMBL" id="MWAK01000151">
    <property type="protein sequence ID" value="OPZ91762.1"/>
    <property type="molecule type" value="Genomic_DNA"/>
</dbReference>
<evidence type="ECO:0000256" key="1">
    <source>
        <dbReference type="ARBA" id="ARBA00004496"/>
    </source>
</evidence>
<dbReference type="GO" id="GO:2001295">
    <property type="term" value="P:malonyl-CoA biosynthetic process"/>
    <property type="evidence" value="ECO:0007669"/>
    <property type="project" value="UniProtKB-UniRule"/>
</dbReference>
<feature type="binding site" evidence="13">
    <location>
        <position position="27"/>
    </location>
    <ligand>
        <name>Zn(2+)</name>
        <dbReference type="ChEBI" id="CHEBI:29105"/>
    </ligand>
</feature>
<evidence type="ECO:0000256" key="6">
    <source>
        <dbReference type="ARBA" id="ARBA00022771"/>
    </source>
</evidence>
<keyword evidence="4 13" id="KW-0479">Metal-binding</keyword>
<dbReference type="PANTHER" id="PTHR42995">
    <property type="entry name" value="ACETYL-COENZYME A CARBOXYLASE CARBOXYL TRANSFERASE SUBUNIT BETA, CHLOROPLASTIC"/>
    <property type="match status" value="1"/>
</dbReference>
<reference evidence="15 16" key="1">
    <citation type="submission" date="2017-02" db="EMBL/GenBank/DDBJ databases">
        <title>Delving into the versatile metabolic prowess of the omnipresent phylum Bacteroidetes.</title>
        <authorList>
            <person name="Nobu M.K."/>
            <person name="Mei R."/>
            <person name="Narihiro T."/>
            <person name="Kuroda K."/>
            <person name="Liu W.-T."/>
        </authorList>
    </citation>
    <scope>NUCLEOTIDE SEQUENCE [LARGE SCALE GENOMIC DNA]</scope>
    <source>
        <strain evidence="15">ADurb.Bin417</strain>
    </source>
</reference>
<dbReference type="PANTHER" id="PTHR42995:SF5">
    <property type="entry name" value="ACETYL-COENZYME A CARBOXYLASE CARBOXYL TRANSFERASE SUBUNIT BETA, CHLOROPLASTIC"/>
    <property type="match status" value="1"/>
</dbReference>
<comment type="subcellular location">
    <subcellularLocation>
        <location evidence="1 13">Cytoplasm</location>
    </subcellularLocation>
</comment>
<evidence type="ECO:0000256" key="8">
    <source>
        <dbReference type="ARBA" id="ARBA00022833"/>
    </source>
</evidence>
<keyword evidence="10 13" id="KW-0443">Lipid metabolism</keyword>
<comment type="similarity">
    <text evidence="13">Belongs to the AccD/PCCB family.</text>
</comment>
<dbReference type="PROSITE" id="PS50980">
    <property type="entry name" value="COA_CT_NTER"/>
    <property type="match status" value="1"/>
</dbReference>
<dbReference type="GO" id="GO:0005524">
    <property type="term" value="F:ATP binding"/>
    <property type="evidence" value="ECO:0007669"/>
    <property type="project" value="UniProtKB-KW"/>
</dbReference>
<dbReference type="GO" id="GO:0009317">
    <property type="term" value="C:acetyl-CoA carboxylase complex"/>
    <property type="evidence" value="ECO:0007669"/>
    <property type="project" value="InterPro"/>
</dbReference>
<dbReference type="AlphaFoldDB" id="A0A1V5MF79"/>
<comment type="function">
    <text evidence="12 13">Component of the acetyl coenzyme A carboxylase (ACC) complex. Biotin carboxylase (BC) catalyzes the carboxylation of biotin on its carrier protein (BCCP) and then the CO(2) group is transferred by the transcarboxylase to acetyl-CoA to form malonyl-CoA.</text>
</comment>
<comment type="catalytic activity">
    <reaction evidence="13">
        <text>N(6)-carboxybiotinyl-L-lysyl-[protein] + acetyl-CoA = N(6)-biotinyl-L-lysyl-[protein] + malonyl-CoA</text>
        <dbReference type="Rhea" id="RHEA:54728"/>
        <dbReference type="Rhea" id="RHEA-COMP:10505"/>
        <dbReference type="Rhea" id="RHEA-COMP:10506"/>
        <dbReference type="ChEBI" id="CHEBI:57288"/>
        <dbReference type="ChEBI" id="CHEBI:57384"/>
        <dbReference type="ChEBI" id="CHEBI:83144"/>
        <dbReference type="ChEBI" id="CHEBI:83145"/>
        <dbReference type="EC" id="2.1.3.15"/>
    </reaction>
</comment>
<keyword evidence="5 13" id="KW-0547">Nucleotide-binding</keyword>
<dbReference type="InterPro" id="IPR041010">
    <property type="entry name" value="Znf-ACC"/>
</dbReference>
<evidence type="ECO:0000256" key="4">
    <source>
        <dbReference type="ARBA" id="ARBA00022723"/>
    </source>
</evidence>
<evidence type="ECO:0000256" key="5">
    <source>
        <dbReference type="ARBA" id="ARBA00022741"/>
    </source>
</evidence>
<dbReference type="Pfam" id="PF01039">
    <property type="entry name" value="Carboxyl_trans"/>
    <property type="match status" value="1"/>
</dbReference>
<dbReference type="InterPro" id="IPR029045">
    <property type="entry name" value="ClpP/crotonase-like_dom_sf"/>
</dbReference>
<name>A0A1V5MF79_UNCT6</name>
<dbReference type="GO" id="GO:0008270">
    <property type="term" value="F:zinc ion binding"/>
    <property type="evidence" value="ECO:0007669"/>
    <property type="project" value="UniProtKB-UniRule"/>
</dbReference>
<evidence type="ECO:0000256" key="7">
    <source>
        <dbReference type="ARBA" id="ARBA00022832"/>
    </source>
</evidence>
<dbReference type="InterPro" id="IPR011762">
    <property type="entry name" value="COA_CT_N"/>
</dbReference>
<evidence type="ECO:0000256" key="11">
    <source>
        <dbReference type="ARBA" id="ARBA00023160"/>
    </source>
</evidence>
<keyword evidence="15" id="KW-0436">Ligase</keyword>
<evidence type="ECO:0000256" key="9">
    <source>
        <dbReference type="ARBA" id="ARBA00022840"/>
    </source>
</evidence>
<dbReference type="SUPFAM" id="SSF52096">
    <property type="entry name" value="ClpP/crotonase"/>
    <property type="match status" value="1"/>
</dbReference>
<feature type="zinc finger region" description="C4-type" evidence="13">
    <location>
        <begin position="27"/>
        <end position="49"/>
    </location>
</feature>
<keyword evidence="2 13" id="KW-0444">Lipid biosynthesis</keyword>
<evidence type="ECO:0000313" key="15">
    <source>
        <dbReference type="EMBL" id="OPZ91762.1"/>
    </source>
</evidence>
<dbReference type="InterPro" id="IPR000438">
    <property type="entry name" value="Acetyl_CoA_COase_Trfase_b_su"/>
</dbReference>
<evidence type="ECO:0000256" key="10">
    <source>
        <dbReference type="ARBA" id="ARBA00023098"/>
    </source>
</evidence>